<dbReference type="RefSeq" id="WP_129047683.1">
    <property type="nucleotide sequence ID" value="NZ_SDHX01000001.1"/>
</dbReference>
<dbReference type="EMBL" id="SDHX01000001">
    <property type="protein sequence ID" value="RXK56315.1"/>
    <property type="molecule type" value="Genomic_DNA"/>
</dbReference>
<name>A0A4Q1CB42_9BACT</name>
<protein>
    <recommendedName>
        <fullName evidence="6">Endo-polygalacturonase</fullName>
    </recommendedName>
</protein>
<evidence type="ECO:0000313" key="5">
    <source>
        <dbReference type="Proteomes" id="UP000290218"/>
    </source>
</evidence>
<evidence type="ECO:0000256" key="2">
    <source>
        <dbReference type="ARBA" id="ARBA00023277"/>
    </source>
</evidence>
<evidence type="ECO:0000256" key="3">
    <source>
        <dbReference type="ARBA" id="ARBA00023326"/>
    </source>
</evidence>
<reference evidence="4 5" key="1">
    <citation type="submission" date="2019-01" db="EMBL/GenBank/DDBJ databases">
        <title>Lacunisphaera sp. strain TWA-58.</title>
        <authorList>
            <person name="Chen W.-M."/>
        </authorList>
    </citation>
    <scope>NUCLEOTIDE SEQUENCE [LARGE SCALE GENOMIC DNA]</scope>
    <source>
        <strain evidence="4 5">TWA-58</strain>
    </source>
</reference>
<dbReference type="InterPro" id="IPR012334">
    <property type="entry name" value="Pectin_lyas_fold"/>
</dbReference>
<dbReference type="AlphaFoldDB" id="A0A4Q1CB42"/>
<keyword evidence="3" id="KW-0624">Polysaccharide degradation</keyword>
<organism evidence="4 5">
    <name type="scientific">Oleiharenicola lentus</name>
    <dbReference type="NCBI Taxonomy" id="2508720"/>
    <lineage>
        <taxon>Bacteria</taxon>
        <taxon>Pseudomonadati</taxon>
        <taxon>Verrucomicrobiota</taxon>
        <taxon>Opitutia</taxon>
        <taxon>Opitutales</taxon>
        <taxon>Opitutaceae</taxon>
        <taxon>Oleiharenicola</taxon>
    </lineage>
</organism>
<comment type="caution">
    <text evidence="4">The sequence shown here is derived from an EMBL/GenBank/DDBJ whole genome shotgun (WGS) entry which is preliminary data.</text>
</comment>
<dbReference type="PANTHER" id="PTHR31736:SF9">
    <property type="entry name" value="ENDO-XYLOGALACTURONAN HYDROLASE A-RELATED"/>
    <property type="match status" value="1"/>
</dbReference>
<dbReference type="Gene3D" id="2.160.20.10">
    <property type="entry name" value="Single-stranded right-handed beta-helix, Pectin lyase-like"/>
    <property type="match status" value="1"/>
</dbReference>
<evidence type="ECO:0000256" key="1">
    <source>
        <dbReference type="ARBA" id="ARBA00022737"/>
    </source>
</evidence>
<evidence type="ECO:0000313" key="4">
    <source>
        <dbReference type="EMBL" id="RXK56315.1"/>
    </source>
</evidence>
<dbReference type="GO" id="GO:0000272">
    <property type="term" value="P:polysaccharide catabolic process"/>
    <property type="evidence" value="ECO:0007669"/>
    <property type="project" value="UniProtKB-KW"/>
</dbReference>
<dbReference type="Proteomes" id="UP000290218">
    <property type="component" value="Unassembled WGS sequence"/>
</dbReference>
<gene>
    <name evidence="4" type="ORF">ESB00_10720</name>
</gene>
<accession>A0A4Q1CB42</accession>
<keyword evidence="5" id="KW-1185">Reference proteome</keyword>
<dbReference type="InterPro" id="IPR011050">
    <property type="entry name" value="Pectin_lyase_fold/virulence"/>
</dbReference>
<keyword evidence="1" id="KW-0677">Repeat</keyword>
<evidence type="ECO:0008006" key="6">
    <source>
        <dbReference type="Google" id="ProtNLM"/>
    </source>
</evidence>
<sequence>MPHVSQRLSLLFHLAAGLFGTLFGPVSMLGYSVEIETEESFTRIKTYLSLAQKPDSNLAEAVSWASFSIASPVKLRVTASDGRIQQARILPSSKNIAVEVREGAAYFTLRESGQFYLEINGESKHPLFLFADPLESNLPATDDSSVIYFGPGEHHLGDQFVEPRAGQTVYIAAGAVVHGRIRVANAPGVMIRGRGILRGGHLPGNPPDTYTVPHAIEADQASTGVTVEGITIVESPHYQILLRGADCVVRNVKLLGWWFGTDGIGIGPRGLVEDSFLRCNDDALKLYHSGMVVRRCVIWQMENGAPFQLSWNMNPDNAGFRVSDIDIIAVDHHQDANNRAIFNSIHGGRAHLRDYLFENIRIENARFRFLMLQIKKTNWARAKEWGRLSNIVLRNISAEGPFSQASVISSDHPTGRIDNVVFENVRIAGNLVTSMTDLELEIDPATVSGLKFRP</sequence>
<dbReference type="OrthoDB" id="179074at2"/>
<dbReference type="SUPFAM" id="SSF51126">
    <property type="entry name" value="Pectin lyase-like"/>
    <property type="match status" value="1"/>
</dbReference>
<dbReference type="PANTHER" id="PTHR31736">
    <property type="match status" value="1"/>
</dbReference>
<proteinExistence type="predicted"/>
<keyword evidence="2" id="KW-0119">Carbohydrate metabolism</keyword>